<organism evidence="1 2">
    <name type="scientific">Microcystis aeruginosa PCC 9808</name>
    <dbReference type="NCBI Taxonomy" id="1160284"/>
    <lineage>
        <taxon>Bacteria</taxon>
        <taxon>Bacillati</taxon>
        <taxon>Cyanobacteriota</taxon>
        <taxon>Cyanophyceae</taxon>
        <taxon>Oscillatoriophycideae</taxon>
        <taxon>Chroococcales</taxon>
        <taxon>Microcystaceae</taxon>
        <taxon>Microcystis</taxon>
    </lineage>
</organism>
<gene>
    <name evidence="1" type="ORF">MICAG_110004</name>
</gene>
<dbReference type="AlphaFoldDB" id="I4HFM2"/>
<accession>I4HFM2</accession>
<evidence type="ECO:0000313" key="1">
    <source>
        <dbReference type="EMBL" id="CCI20846.1"/>
    </source>
</evidence>
<dbReference type="Proteomes" id="UP000005291">
    <property type="component" value="Unassembled WGS sequence"/>
</dbReference>
<name>I4HFM2_MICAE</name>
<sequence>MSTIGQSSLTPIGGLDHFLDGPIWLSGLAPARQRKQQIWRKDYAYANHQWQQQRQYDQRPRRHRRL</sequence>
<proteinExistence type="predicted"/>
<dbReference type="HOGENOM" id="CLU_2826279_0_0_3"/>
<protein>
    <submittedName>
        <fullName evidence="1">Uncharacterized protein</fullName>
    </submittedName>
</protein>
<evidence type="ECO:0000313" key="2">
    <source>
        <dbReference type="Proteomes" id="UP000005291"/>
    </source>
</evidence>
<dbReference type="EMBL" id="CAIN01000013">
    <property type="protein sequence ID" value="CCI20846.1"/>
    <property type="molecule type" value="Genomic_DNA"/>
</dbReference>
<comment type="caution">
    <text evidence="1">The sequence shown here is derived from an EMBL/GenBank/DDBJ whole genome shotgun (WGS) entry which is preliminary data.</text>
</comment>
<reference evidence="1 2" key="1">
    <citation type="submission" date="2012-04" db="EMBL/GenBank/DDBJ databases">
        <authorList>
            <person name="Genoscope - CEA"/>
        </authorList>
    </citation>
    <scope>NUCLEOTIDE SEQUENCE [LARGE SCALE GENOMIC DNA]</scope>
    <source>
        <strain evidence="1 2">9808</strain>
    </source>
</reference>